<gene>
    <name evidence="2" type="ORF">PG997_014170</name>
</gene>
<reference evidence="2 3" key="1">
    <citation type="submission" date="2023-01" db="EMBL/GenBank/DDBJ databases">
        <title>Analysis of 21 Apiospora genomes using comparative genomics revels a genus with tremendous synthesis potential of carbohydrate active enzymes and secondary metabolites.</title>
        <authorList>
            <person name="Sorensen T."/>
        </authorList>
    </citation>
    <scope>NUCLEOTIDE SEQUENCE [LARGE SCALE GENOMIC DNA]</scope>
    <source>
        <strain evidence="2 3">CBS 114990</strain>
    </source>
</reference>
<dbReference type="RefSeq" id="XP_066660672.1">
    <property type="nucleotide sequence ID" value="XM_066818484.1"/>
</dbReference>
<keyword evidence="3" id="KW-1185">Reference proteome</keyword>
<evidence type="ECO:0000313" key="2">
    <source>
        <dbReference type="EMBL" id="KAK8062073.1"/>
    </source>
</evidence>
<dbReference type="GeneID" id="92051544"/>
<comment type="caution">
    <text evidence="2">The sequence shown here is derived from an EMBL/GenBank/DDBJ whole genome shotgun (WGS) entry which is preliminary data.</text>
</comment>
<accession>A0ABR1UW68</accession>
<evidence type="ECO:0000313" key="3">
    <source>
        <dbReference type="Proteomes" id="UP001433268"/>
    </source>
</evidence>
<keyword evidence="1" id="KW-0732">Signal</keyword>
<evidence type="ECO:0000256" key="1">
    <source>
        <dbReference type="SAM" id="SignalP"/>
    </source>
</evidence>
<organism evidence="2 3">
    <name type="scientific">Apiospora hydei</name>
    <dbReference type="NCBI Taxonomy" id="1337664"/>
    <lineage>
        <taxon>Eukaryota</taxon>
        <taxon>Fungi</taxon>
        <taxon>Dikarya</taxon>
        <taxon>Ascomycota</taxon>
        <taxon>Pezizomycotina</taxon>
        <taxon>Sordariomycetes</taxon>
        <taxon>Xylariomycetidae</taxon>
        <taxon>Amphisphaeriales</taxon>
        <taxon>Apiosporaceae</taxon>
        <taxon>Apiospora</taxon>
    </lineage>
</organism>
<feature type="signal peptide" evidence="1">
    <location>
        <begin position="1"/>
        <end position="19"/>
    </location>
</feature>
<dbReference type="EMBL" id="JAQQWN010000010">
    <property type="protein sequence ID" value="KAK8062073.1"/>
    <property type="molecule type" value="Genomic_DNA"/>
</dbReference>
<sequence>MKLTHAIVIIAAQAIFVTTSPRPRGGNVPSPYGQRPRASWRRQLLGLLLKDGSQHILAETNG</sequence>
<feature type="chain" id="PRO_5045240697" evidence="1">
    <location>
        <begin position="20"/>
        <end position="62"/>
    </location>
</feature>
<dbReference type="Proteomes" id="UP001433268">
    <property type="component" value="Unassembled WGS sequence"/>
</dbReference>
<proteinExistence type="predicted"/>
<protein>
    <submittedName>
        <fullName evidence="2">Uncharacterized protein</fullName>
    </submittedName>
</protein>
<name>A0ABR1UW68_9PEZI</name>